<dbReference type="EMBL" id="BLAL01000239">
    <property type="protein sequence ID" value="GES95116.1"/>
    <property type="molecule type" value="Genomic_DNA"/>
</dbReference>
<accession>A0A8H3LZY7</accession>
<organism evidence="1 2">
    <name type="scientific">Rhizophagus clarus</name>
    <dbReference type="NCBI Taxonomy" id="94130"/>
    <lineage>
        <taxon>Eukaryota</taxon>
        <taxon>Fungi</taxon>
        <taxon>Fungi incertae sedis</taxon>
        <taxon>Mucoromycota</taxon>
        <taxon>Glomeromycotina</taxon>
        <taxon>Glomeromycetes</taxon>
        <taxon>Glomerales</taxon>
        <taxon>Glomeraceae</taxon>
        <taxon>Rhizophagus</taxon>
    </lineage>
</organism>
<comment type="caution">
    <text evidence="1">The sequence shown here is derived from an EMBL/GenBank/DDBJ whole genome shotgun (WGS) entry which is preliminary data.</text>
</comment>
<dbReference type="AlphaFoldDB" id="A0A8H3LZY7"/>
<evidence type="ECO:0000313" key="1">
    <source>
        <dbReference type="EMBL" id="GES95116.1"/>
    </source>
</evidence>
<evidence type="ECO:0000313" key="2">
    <source>
        <dbReference type="Proteomes" id="UP000615446"/>
    </source>
</evidence>
<dbReference type="Proteomes" id="UP000615446">
    <property type="component" value="Unassembled WGS sequence"/>
</dbReference>
<protein>
    <submittedName>
        <fullName evidence="1">Uncharacterized protein</fullName>
    </submittedName>
</protein>
<reference evidence="1" key="1">
    <citation type="submission" date="2019-10" db="EMBL/GenBank/DDBJ databases">
        <title>Conservation and host-specific expression of non-tandemly repeated heterogenous ribosome RNA gene in arbuscular mycorrhizal fungi.</title>
        <authorList>
            <person name="Maeda T."/>
            <person name="Kobayashi Y."/>
            <person name="Nakagawa T."/>
            <person name="Ezawa T."/>
            <person name="Yamaguchi K."/>
            <person name="Bino T."/>
            <person name="Nishimoto Y."/>
            <person name="Shigenobu S."/>
            <person name="Kawaguchi M."/>
        </authorList>
    </citation>
    <scope>NUCLEOTIDE SEQUENCE</scope>
    <source>
        <strain evidence="1">HR1</strain>
    </source>
</reference>
<name>A0A8H3LZY7_9GLOM</name>
<dbReference type="OrthoDB" id="2401329at2759"/>
<sequence>MIIMLSFLIDKFQDTTNNLNNLFLLETSSQSQEDAFEIFEKYFRQEQEPSTELAVRANYPVISSDVLYEMFSDEFLDQYWQKFTAANHEPMPLIF</sequence>
<proteinExistence type="predicted"/>
<gene>
    <name evidence="1" type="ORF">RCL2_002180700</name>
</gene>